<dbReference type="GO" id="GO:0005634">
    <property type="term" value="C:nucleus"/>
    <property type="evidence" value="ECO:0007669"/>
    <property type="project" value="UniProtKB-SubCell"/>
</dbReference>
<feature type="region of interest" description="Disordered" evidence="10">
    <location>
        <begin position="1040"/>
        <end position="1101"/>
    </location>
</feature>
<dbReference type="Pfam" id="PF00443">
    <property type="entry name" value="UCH"/>
    <property type="match status" value="1"/>
</dbReference>
<dbReference type="SUPFAM" id="SSF54236">
    <property type="entry name" value="Ubiquitin-like"/>
    <property type="match status" value="1"/>
</dbReference>
<dbReference type="InterPro" id="IPR006615">
    <property type="entry name" value="Pept_C19_DUSP"/>
</dbReference>
<dbReference type="InterPro" id="IPR000626">
    <property type="entry name" value="Ubiquitin-like_dom"/>
</dbReference>
<comment type="subcellular location">
    <subcellularLocation>
        <location evidence="2">Nucleus</location>
    </subcellularLocation>
</comment>
<dbReference type="GO" id="GO:0005829">
    <property type="term" value="C:cytosol"/>
    <property type="evidence" value="ECO:0007669"/>
    <property type="project" value="TreeGrafter"/>
</dbReference>
<dbReference type="InterPro" id="IPR035927">
    <property type="entry name" value="DUSP-like_sf"/>
</dbReference>
<dbReference type="PROSITE" id="PS51283">
    <property type="entry name" value="DUSP"/>
    <property type="match status" value="1"/>
</dbReference>
<feature type="compositionally biased region" description="Polar residues" evidence="10">
    <location>
        <begin position="461"/>
        <end position="472"/>
    </location>
</feature>
<dbReference type="GO" id="GO:0016579">
    <property type="term" value="P:protein deubiquitination"/>
    <property type="evidence" value="ECO:0007669"/>
    <property type="project" value="InterPro"/>
</dbReference>
<dbReference type="GO" id="GO:0004843">
    <property type="term" value="F:cysteine-type deubiquitinase activity"/>
    <property type="evidence" value="ECO:0007669"/>
    <property type="project" value="UniProtKB-EC"/>
</dbReference>
<organism evidence="14 15">
    <name type="scientific">Schizopora paradoxa</name>
    <dbReference type="NCBI Taxonomy" id="27342"/>
    <lineage>
        <taxon>Eukaryota</taxon>
        <taxon>Fungi</taxon>
        <taxon>Dikarya</taxon>
        <taxon>Basidiomycota</taxon>
        <taxon>Agaricomycotina</taxon>
        <taxon>Agaricomycetes</taxon>
        <taxon>Hymenochaetales</taxon>
        <taxon>Schizoporaceae</taxon>
        <taxon>Schizopora</taxon>
    </lineage>
</organism>
<dbReference type="PROSITE" id="PS50053">
    <property type="entry name" value="UBIQUITIN_2"/>
    <property type="match status" value="1"/>
</dbReference>
<feature type="domain" description="DUSP" evidence="13">
    <location>
        <begin position="887"/>
        <end position="996"/>
    </location>
</feature>
<evidence type="ECO:0000259" key="12">
    <source>
        <dbReference type="PROSITE" id="PS50235"/>
    </source>
</evidence>
<dbReference type="PROSITE" id="PS50235">
    <property type="entry name" value="USP_3"/>
    <property type="match status" value="1"/>
</dbReference>
<evidence type="ECO:0000256" key="5">
    <source>
        <dbReference type="ARBA" id="ARBA00022670"/>
    </source>
</evidence>
<evidence type="ECO:0000256" key="10">
    <source>
        <dbReference type="SAM" id="MobiDB-lite"/>
    </source>
</evidence>
<dbReference type="Gene3D" id="3.10.20.90">
    <property type="entry name" value="Phosphatidylinositol 3-kinase Catalytic Subunit, Chain A, domain 1"/>
    <property type="match status" value="1"/>
</dbReference>
<evidence type="ECO:0000256" key="9">
    <source>
        <dbReference type="ARBA" id="ARBA00023242"/>
    </source>
</evidence>
<feature type="compositionally biased region" description="Polar residues" evidence="10">
    <location>
        <begin position="545"/>
        <end position="564"/>
    </location>
</feature>
<reference evidence="14 15" key="1">
    <citation type="submission" date="2015-04" db="EMBL/GenBank/DDBJ databases">
        <title>Complete genome sequence of Schizopora paradoxa KUC8140, a cosmopolitan wood degrader in East Asia.</title>
        <authorList>
            <consortium name="DOE Joint Genome Institute"/>
            <person name="Min B."/>
            <person name="Park H."/>
            <person name="Jang Y."/>
            <person name="Kim J.-J."/>
            <person name="Kim K.H."/>
            <person name="Pangilinan J."/>
            <person name="Lipzen A."/>
            <person name="Riley R."/>
            <person name="Grigoriev I.V."/>
            <person name="Spatafora J.W."/>
            <person name="Choi I.-G."/>
        </authorList>
    </citation>
    <scope>NUCLEOTIDE SEQUENCE [LARGE SCALE GENOMIC DNA]</scope>
    <source>
        <strain evidence="14 15">KUC8140</strain>
    </source>
</reference>
<dbReference type="InterPro" id="IPR050164">
    <property type="entry name" value="Peptidase_C19"/>
</dbReference>
<dbReference type="Proteomes" id="UP000053477">
    <property type="component" value="Unassembled WGS sequence"/>
</dbReference>
<dbReference type="InParanoid" id="A0A0H2RW05"/>
<keyword evidence="8" id="KW-0788">Thiol protease</keyword>
<evidence type="ECO:0000313" key="15">
    <source>
        <dbReference type="Proteomes" id="UP000053477"/>
    </source>
</evidence>
<feature type="region of interest" description="Disordered" evidence="10">
    <location>
        <begin position="545"/>
        <end position="569"/>
    </location>
</feature>
<accession>A0A0H2RW05</accession>
<proteinExistence type="inferred from homology"/>
<dbReference type="EMBL" id="KQ086071">
    <property type="protein sequence ID" value="KLO08966.1"/>
    <property type="molecule type" value="Genomic_DNA"/>
</dbReference>
<dbReference type="PANTHER" id="PTHR24006">
    <property type="entry name" value="UBIQUITIN CARBOXYL-TERMINAL HYDROLASE"/>
    <property type="match status" value="1"/>
</dbReference>
<name>A0A0H2RW05_9AGAM</name>
<keyword evidence="15" id="KW-1185">Reference proteome</keyword>
<feature type="compositionally biased region" description="Basic and acidic residues" evidence="10">
    <location>
        <begin position="1092"/>
        <end position="1101"/>
    </location>
</feature>
<dbReference type="AlphaFoldDB" id="A0A0H2RW05"/>
<dbReference type="InterPro" id="IPR038765">
    <property type="entry name" value="Papain-like_cys_pep_sf"/>
</dbReference>
<evidence type="ECO:0000256" key="8">
    <source>
        <dbReference type="ARBA" id="ARBA00022807"/>
    </source>
</evidence>
<evidence type="ECO:0000259" key="13">
    <source>
        <dbReference type="PROSITE" id="PS51283"/>
    </source>
</evidence>
<dbReference type="SMART" id="SM00213">
    <property type="entry name" value="UBQ"/>
    <property type="match status" value="1"/>
</dbReference>
<feature type="compositionally biased region" description="Low complexity" evidence="10">
    <location>
        <begin position="80"/>
        <end position="98"/>
    </location>
</feature>
<feature type="compositionally biased region" description="Basic residues" evidence="10">
    <location>
        <begin position="489"/>
        <end position="501"/>
    </location>
</feature>
<evidence type="ECO:0000256" key="6">
    <source>
        <dbReference type="ARBA" id="ARBA00022786"/>
    </source>
</evidence>
<sequence length="1258" mass="141579">MPEKRKRRVASPARGLAVGEKLDRTRLRQDADVRWNWVGTRVKQEEDITEELCLLASGLGPKSAKPCPNKFAPKPKDSSPARSASHASSSQSTQDSDAAVIVISDEENEICRDKKRCKDNPFCLNYLGQDKWQNEDRALRDYLKVNLTDEDPHELARKFSIPVGLRNLGATCYANAFLQVWFQDLAFRSAVYKCQPSEASDSGKFEDSPIFQLQVTFAALQESNQYVYNPVKLVESLQLKTSIQQDAQEFSKLFMSHLDNEFKKQTDPKLQSLLPSQFEGKVVHTTVCDKCKSRSERESTFLELEVNLENNATLDERIKALLEPERMVDDNQYRCSVCDSLQDATRYTELRELPPVLHVSLLRFVYDVQSWERKKSKDKIRFPPCLNMDQFLRASGPDGRMEVDLTQETIDHAYELRGVLLHKGQSAYHGHYEAQVYDCTAKKWYQFNDELVSQLDSFTTSASPQKKLSSNGDDPIAVDDDADDEGSKTKGKRPRKVAKTRRVMDSDDEQEERVDANNIKSRKFIHSKDAYMLIYARRGHSLNLSSPSGCHTPSPANGSTASQPLPQPPSRAMEIVTTENDKFLGDCTGYDRKKEELEQKCMERRSMVMDVYKSWSISNQREPYMIASRSSLEKWLGNGLDPPPKSKDVKDKDAESSPPKPSEEDTRQPTKTLSSDEEFPDFLTLVNGSLSSSSISRASQSPNTIDNSNLLCQHRRLSPIRTKDAKAISMHGFELLKRGGCTFKPELSKSAVCEDCVRAEFREKLYQIEHPRLVSEFSKIYIPECDDTGFFISKAWLKDWMLQKPKMHRPSEDDPAPDSPEYAEHVLCEHGGLNLCRSDRRRITSPAVDILNVVFPDWNPIPWSKPECKICQMHLDTSKEAKLEQRKKAENEKALLSRLQTDSLFGRKALLGERACAIVPSDFIRAWRSWLSKPGDTPRPNSLDNSFLICDHGKLVVDLNDTSDFGDDLAVVSQAEWETLSSFYEAGPLISIHDTIICDGGGDSLVFDPSCCTECRLSSKLDFVEARISVVLLQADDTVPTSEEVRNGKPGGSHTSDKPPEFLKNGKSGSLASGERSIATYGKPNGTRQSRRIRDSRMRHIDVKKTSTLKEVKRAIEAEFNIAPYLQKVFYRGKELKDDTETVATLGILIRDTLHVRELKGSTCIDLDSETDKPATKKAKRNEGSAFEGTLLGGGGGPSRKDEPNSTAAAEDQKQVREESKEPMCIDEAATSKPCPACTFDNPLDNFQCAICDTPFPQ</sequence>
<dbReference type="GO" id="GO:0006508">
    <property type="term" value="P:proteolysis"/>
    <property type="evidence" value="ECO:0007669"/>
    <property type="project" value="UniProtKB-KW"/>
</dbReference>
<dbReference type="PANTHER" id="PTHR24006:SF722">
    <property type="entry name" value="UBIQUITIN CARBOXYL-TERMINAL HYDROLASE 48"/>
    <property type="match status" value="1"/>
</dbReference>
<evidence type="ECO:0000256" key="4">
    <source>
        <dbReference type="ARBA" id="ARBA00012759"/>
    </source>
</evidence>
<evidence type="ECO:0000259" key="11">
    <source>
        <dbReference type="PROSITE" id="PS50053"/>
    </source>
</evidence>
<dbReference type="Pfam" id="PF06337">
    <property type="entry name" value="DUSP"/>
    <property type="match status" value="1"/>
</dbReference>
<dbReference type="SUPFAM" id="SSF54001">
    <property type="entry name" value="Cysteine proteinases"/>
    <property type="match status" value="1"/>
</dbReference>
<dbReference type="EC" id="3.4.19.12" evidence="4"/>
<feature type="region of interest" description="Disordered" evidence="10">
    <location>
        <begin position="64"/>
        <end position="98"/>
    </location>
</feature>
<dbReference type="SUPFAM" id="SSF143791">
    <property type="entry name" value="DUSP-like"/>
    <property type="match status" value="1"/>
</dbReference>
<dbReference type="InterPro" id="IPR028889">
    <property type="entry name" value="USP"/>
</dbReference>
<comment type="catalytic activity">
    <reaction evidence="1">
        <text>Thiol-dependent hydrolysis of ester, thioester, amide, peptide and isopeptide bonds formed by the C-terminal Gly of ubiquitin (a 76-residue protein attached to proteins as an intracellular targeting signal).</text>
        <dbReference type="EC" id="3.4.19.12"/>
    </reaction>
</comment>
<feature type="compositionally biased region" description="Basic and acidic residues" evidence="10">
    <location>
        <begin position="644"/>
        <end position="668"/>
    </location>
</feature>
<dbReference type="STRING" id="27342.A0A0H2RW05"/>
<dbReference type="Gene3D" id="3.30.2230.10">
    <property type="entry name" value="DUSP-like"/>
    <property type="match status" value="1"/>
</dbReference>
<dbReference type="InterPro" id="IPR001394">
    <property type="entry name" value="Peptidase_C19_UCH"/>
</dbReference>
<comment type="similarity">
    <text evidence="3">Belongs to the peptidase C19 family.</text>
</comment>
<feature type="region of interest" description="Disordered" evidence="10">
    <location>
        <begin position="1169"/>
        <end position="1225"/>
    </location>
</feature>
<dbReference type="InterPro" id="IPR018200">
    <property type="entry name" value="USP_CS"/>
</dbReference>
<evidence type="ECO:0000256" key="1">
    <source>
        <dbReference type="ARBA" id="ARBA00000707"/>
    </source>
</evidence>
<feature type="region of interest" description="Disordered" evidence="10">
    <location>
        <begin position="461"/>
        <end position="514"/>
    </location>
</feature>
<keyword evidence="5" id="KW-0645">Protease</keyword>
<dbReference type="PROSITE" id="PS00972">
    <property type="entry name" value="USP_1"/>
    <property type="match status" value="1"/>
</dbReference>
<feature type="domain" description="Ubiquitin-like" evidence="11">
    <location>
        <begin position="1092"/>
        <end position="1156"/>
    </location>
</feature>
<dbReference type="InterPro" id="IPR029071">
    <property type="entry name" value="Ubiquitin-like_domsf"/>
</dbReference>
<evidence type="ECO:0000256" key="7">
    <source>
        <dbReference type="ARBA" id="ARBA00022801"/>
    </source>
</evidence>
<dbReference type="Pfam" id="PF00240">
    <property type="entry name" value="ubiquitin"/>
    <property type="match status" value="1"/>
</dbReference>
<feature type="compositionally biased region" description="Basic and acidic residues" evidence="10">
    <location>
        <begin position="1211"/>
        <end position="1224"/>
    </location>
</feature>
<evidence type="ECO:0000256" key="3">
    <source>
        <dbReference type="ARBA" id="ARBA00009085"/>
    </source>
</evidence>
<evidence type="ECO:0000256" key="2">
    <source>
        <dbReference type="ARBA" id="ARBA00004123"/>
    </source>
</evidence>
<dbReference type="Gene3D" id="3.90.70.10">
    <property type="entry name" value="Cysteine proteinases"/>
    <property type="match status" value="1"/>
</dbReference>
<gene>
    <name evidence="14" type="ORF">SCHPADRAFT_908216</name>
</gene>
<feature type="region of interest" description="Disordered" evidence="10">
    <location>
        <begin position="635"/>
        <end position="675"/>
    </location>
</feature>
<dbReference type="OrthoDB" id="289038at2759"/>
<protein>
    <recommendedName>
        <fullName evidence="4">ubiquitinyl hydrolase 1</fullName>
        <ecNumber evidence="4">3.4.19.12</ecNumber>
    </recommendedName>
</protein>
<keyword evidence="7" id="KW-0378">Hydrolase</keyword>
<keyword evidence="9" id="KW-0539">Nucleus</keyword>
<feature type="domain" description="USP" evidence="12">
    <location>
        <begin position="163"/>
        <end position="538"/>
    </location>
</feature>
<dbReference type="PROSITE" id="PS00973">
    <property type="entry name" value="USP_2"/>
    <property type="match status" value="1"/>
</dbReference>
<keyword evidence="6" id="KW-0833">Ubl conjugation pathway</keyword>
<evidence type="ECO:0000313" key="14">
    <source>
        <dbReference type="EMBL" id="KLO08966.1"/>
    </source>
</evidence>